<dbReference type="PROSITE" id="PS50011">
    <property type="entry name" value="PROTEIN_KINASE_DOM"/>
    <property type="match status" value="1"/>
</dbReference>
<dbReference type="InterPro" id="IPR008266">
    <property type="entry name" value="Tyr_kinase_AS"/>
</dbReference>
<dbReference type="OMA" id="THASPWS"/>
<keyword evidence="1" id="KW-0547">Nucleotide-binding</keyword>
<dbReference type="InterPro" id="IPR011009">
    <property type="entry name" value="Kinase-like_dom_sf"/>
</dbReference>
<dbReference type="AlphaFoldDB" id="A0A067BY64"/>
<dbReference type="OrthoDB" id="65514at2759"/>
<dbReference type="KEGG" id="spar:SPRG_15120"/>
<protein>
    <submittedName>
        <fullName evidence="4">TKL protein kinase</fullName>
    </submittedName>
</protein>
<sequence length="472" mass="51703">MDLAVRVPEAKDLKSLDAIRDVVHPYVFIRYGGHTKKSLVHKKGKDSPHWDVEARFRAIDYVRHPNISLEVYDEDPWGRGDMFIGACAVQVPVDTTAFERWLPIWHGGEPTGSLLVQCDSFDTLDVCANYIRPSMSLSLSVSKRESIFDVETEVETTKPRSFSTATTANGGSFDDVEASVLSAVDIGRPLLKKASTSSTSSSLAGDAVELPLIDTDELVLTLPLGTGVYGSVAQGVYRGKDVAIKTYHHTNAGTECFEHALELQTTLRSKYIVQLYGIGYTRWGQPQLVMEFMEAGNLHQFIDMTHASPWSSRLVARVLQVTTSVAKSIACIHNQGVGHCDLRPSNLLLDENDRVKLSDFGLPSAGAPVGLAVFWTAPEVLQGQAHSLAADVYALGVILTEMETLQRPYSDFRGSRSRLLPHVCNGTLRPSLSAVCPSWYRQLAADCMAQNPAQRPSAAEVVTTLDAFLSSY</sequence>
<dbReference type="InterPro" id="IPR017441">
    <property type="entry name" value="Protein_kinase_ATP_BS"/>
</dbReference>
<evidence type="ECO:0000313" key="5">
    <source>
        <dbReference type="Proteomes" id="UP000030745"/>
    </source>
</evidence>
<dbReference type="PROSITE" id="PS00109">
    <property type="entry name" value="PROTEIN_KINASE_TYR"/>
    <property type="match status" value="1"/>
</dbReference>
<dbReference type="Gene3D" id="1.10.510.10">
    <property type="entry name" value="Transferase(Phosphotransferase) domain 1"/>
    <property type="match status" value="1"/>
</dbReference>
<reference evidence="4 5" key="1">
    <citation type="journal article" date="2013" name="PLoS Genet.">
        <title>Distinctive expansion of potential virulence genes in the genome of the oomycete fish pathogen Saprolegnia parasitica.</title>
        <authorList>
            <person name="Jiang R.H."/>
            <person name="de Bruijn I."/>
            <person name="Haas B.J."/>
            <person name="Belmonte R."/>
            <person name="Lobach L."/>
            <person name="Christie J."/>
            <person name="van den Ackerveken G."/>
            <person name="Bottin A."/>
            <person name="Bulone V."/>
            <person name="Diaz-Moreno S.M."/>
            <person name="Dumas B."/>
            <person name="Fan L."/>
            <person name="Gaulin E."/>
            <person name="Govers F."/>
            <person name="Grenville-Briggs L.J."/>
            <person name="Horner N.R."/>
            <person name="Levin J.Z."/>
            <person name="Mammella M."/>
            <person name="Meijer H.J."/>
            <person name="Morris P."/>
            <person name="Nusbaum C."/>
            <person name="Oome S."/>
            <person name="Phillips A.J."/>
            <person name="van Rooyen D."/>
            <person name="Rzeszutek E."/>
            <person name="Saraiva M."/>
            <person name="Secombes C.J."/>
            <person name="Seidl M.F."/>
            <person name="Snel B."/>
            <person name="Stassen J.H."/>
            <person name="Sykes S."/>
            <person name="Tripathy S."/>
            <person name="van den Berg H."/>
            <person name="Vega-Arreguin J.C."/>
            <person name="Wawra S."/>
            <person name="Young S.K."/>
            <person name="Zeng Q."/>
            <person name="Dieguez-Uribeondo J."/>
            <person name="Russ C."/>
            <person name="Tyler B.M."/>
            <person name="van West P."/>
        </authorList>
    </citation>
    <scope>NUCLEOTIDE SEQUENCE [LARGE SCALE GENOMIC DNA]</scope>
    <source>
        <strain evidence="4 5">CBS 223.65</strain>
    </source>
</reference>
<dbReference type="Pfam" id="PF07714">
    <property type="entry name" value="PK_Tyr_Ser-Thr"/>
    <property type="match status" value="1"/>
</dbReference>
<evidence type="ECO:0000313" key="4">
    <source>
        <dbReference type="EMBL" id="KDO19246.1"/>
    </source>
</evidence>
<dbReference type="InterPro" id="IPR000008">
    <property type="entry name" value="C2_dom"/>
</dbReference>
<feature type="binding site" evidence="1">
    <location>
        <position position="245"/>
    </location>
    <ligand>
        <name>ATP</name>
        <dbReference type="ChEBI" id="CHEBI:30616"/>
    </ligand>
</feature>
<dbReference type="Gene3D" id="2.60.40.150">
    <property type="entry name" value="C2 domain"/>
    <property type="match status" value="1"/>
</dbReference>
<dbReference type="Pfam" id="PF00168">
    <property type="entry name" value="C2"/>
    <property type="match status" value="1"/>
</dbReference>
<feature type="domain" description="Protein kinase" evidence="3">
    <location>
        <begin position="218"/>
        <end position="469"/>
    </location>
</feature>
<dbReference type="InterPro" id="IPR035892">
    <property type="entry name" value="C2_domain_sf"/>
</dbReference>
<organism evidence="4 5">
    <name type="scientific">Saprolegnia parasitica (strain CBS 223.65)</name>
    <dbReference type="NCBI Taxonomy" id="695850"/>
    <lineage>
        <taxon>Eukaryota</taxon>
        <taxon>Sar</taxon>
        <taxon>Stramenopiles</taxon>
        <taxon>Oomycota</taxon>
        <taxon>Saprolegniomycetes</taxon>
        <taxon>Saprolegniales</taxon>
        <taxon>Saprolegniaceae</taxon>
        <taxon>Saprolegnia</taxon>
    </lineage>
</organism>
<proteinExistence type="predicted"/>
<dbReference type="InterPro" id="IPR000719">
    <property type="entry name" value="Prot_kinase_dom"/>
</dbReference>
<dbReference type="RefSeq" id="XP_012210051.1">
    <property type="nucleotide sequence ID" value="XM_012354661.1"/>
</dbReference>
<dbReference type="SUPFAM" id="SSF49562">
    <property type="entry name" value="C2 domain (Calcium/lipid-binding domain, CaLB)"/>
    <property type="match status" value="1"/>
</dbReference>
<dbReference type="STRING" id="695850.A0A067BY64"/>
<dbReference type="EMBL" id="KK583362">
    <property type="protein sequence ID" value="KDO19246.1"/>
    <property type="molecule type" value="Genomic_DNA"/>
</dbReference>
<keyword evidence="1" id="KW-0067">ATP-binding</keyword>
<evidence type="ECO:0000256" key="1">
    <source>
        <dbReference type="PROSITE-ProRule" id="PRU10141"/>
    </source>
</evidence>
<dbReference type="GO" id="GO:0005524">
    <property type="term" value="F:ATP binding"/>
    <property type="evidence" value="ECO:0007669"/>
    <property type="project" value="UniProtKB-UniRule"/>
</dbReference>
<name>A0A067BY64_SAPPC</name>
<evidence type="ECO:0000259" key="2">
    <source>
        <dbReference type="PROSITE" id="PS50004"/>
    </source>
</evidence>
<dbReference type="SMART" id="SM00239">
    <property type="entry name" value="C2"/>
    <property type="match status" value="1"/>
</dbReference>
<keyword evidence="5" id="KW-1185">Reference proteome</keyword>
<dbReference type="SUPFAM" id="SSF56112">
    <property type="entry name" value="Protein kinase-like (PK-like)"/>
    <property type="match status" value="1"/>
</dbReference>
<dbReference type="InterPro" id="IPR001245">
    <property type="entry name" value="Ser-Thr/Tyr_kinase_cat_dom"/>
</dbReference>
<feature type="domain" description="C2" evidence="2">
    <location>
        <begin position="1"/>
        <end position="106"/>
    </location>
</feature>
<dbReference type="InterPro" id="IPR051681">
    <property type="entry name" value="Ser/Thr_Kinases-Pseudokinases"/>
</dbReference>
<keyword evidence="4" id="KW-0418">Kinase</keyword>
<dbReference type="VEuPathDB" id="FungiDB:SPRG_15120"/>
<evidence type="ECO:0000259" key="3">
    <source>
        <dbReference type="PROSITE" id="PS50011"/>
    </source>
</evidence>
<gene>
    <name evidence="4" type="ORF">SPRG_15120</name>
</gene>
<dbReference type="GeneID" id="24136884"/>
<dbReference type="PANTHER" id="PTHR44329">
    <property type="entry name" value="SERINE/THREONINE-PROTEIN KINASE TNNI3K-RELATED"/>
    <property type="match status" value="1"/>
</dbReference>
<dbReference type="GO" id="GO:0004674">
    <property type="term" value="F:protein serine/threonine kinase activity"/>
    <property type="evidence" value="ECO:0007669"/>
    <property type="project" value="TreeGrafter"/>
</dbReference>
<keyword evidence="4" id="KW-0808">Transferase</keyword>
<accession>A0A067BY64</accession>
<dbReference type="Proteomes" id="UP000030745">
    <property type="component" value="Unassembled WGS sequence"/>
</dbReference>
<dbReference type="CDD" id="cd00030">
    <property type="entry name" value="C2"/>
    <property type="match status" value="1"/>
</dbReference>
<dbReference type="PROSITE" id="PS00107">
    <property type="entry name" value="PROTEIN_KINASE_ATP"/>
    <property type="match status" value="1"/>
</dbReference>
<dbReference type="PROSITE" id="PS50004">
    <property type="entry name" value="C2"/>
    <property type="match status" value="1"/>
</dbReference>